<dbReference type="PROSITE" id="PS50102">
    <property type="entry name" value="RRM"/>
    <property type="match status" value="4"/>
</dbReference>
<comment type="similarity">
    <text evidence="2">Belongs to the polyadenylate-binding protein type-1 family.</text>
</comment>
<dbReference type="Gene3D" id="3.30.70.330">
    <property type="match status" value="4"/>
</dbReference>
<dbReference type="Proteomes" id="UP000187209">
    <property type="component" value="Unassembled WGS sequence"/>
</dbReference>
<dbReference type="SMART" id="SM00517">
    <property type="entry name" value="PolyA"/>
    <property type="match status" value="1"/>
</dbReference>
<feature type="domain" description="RRM" evidence="7">
    <location>
        <begin position="182"/>
        <end position="276"/>
    </location>
</feature>
<feature type="domain" description="RRM" evidence="7">
    <location>
        <begin position="283"/>
        <end position="371"/>
    </location>
</feature>
<name>A0A1R2ANR4_9CILI</name>
<accession>A0A1R2ANR4</accession>
<dbReference type="SUPFAM" id="SSF54928">
    <property type="entry name" value="RNA-binding domain, RBD"/>
    <property type="match status" value="3"/>
</dbReference>
<dbReference type="InterPro" id="IPR012677">
    <property type="entry name" value="Nucleotide-bd_a/b_plait_sf"/>
</dbReference>
<feature type="domain" description="RRM" evidence="7">
    <location>
        <begin position="11"/>
        <end position="89"/>
    </location>
</feature>
<comment type="caution">
    <text evidence="9">The sequence shown here is derived from an EMBL/GenBank/DDBJ whole genome shotgun (WGS) entry which is preliminary data.</text>
</comment>
<sequence length="529" mass="60156">MSQVRNLNTACQIFIGCLHPSVVESDLYSLTSTFGQVVYIRILRNIYTKEPMGLAFVSFSDSASAKRAREELNGILFKGKHINVTLYYKPRNANANIFVGNLSPEFMAKDLEKIFKQFGTIVSVKVSYDPSLISNRYGYVQFEKEEYALSALAAKDQIFGSAKIQVSKFVPIKDRSDPSNNPNLYVRGFDSSMTQERLQSVFQVYGEVSSLVVMRDGDKRGEDRHFGYVCFKESDSAQKAVNALHNKSIDNVVWYVVPHLKRAARKKKLEADYRLKKEGWKKRNLFIKNLPLSLSENMLRDLCSEYGPIESVKIHMTENITYNDGQKVPQWVSNGSAFVCFISEESARRALNGLRNKMIEGKNVFVAMWKPREELVKSLNARKYKFFQRQMMEVGAFNPMFVQQNKPGRGRPVPQVPPQIPPPMMPHMAMPRVIQQEPRLAPELANFNSQPPETQRRMLGEQLYPVVLKNSNDKIAGKITGMLLEIDTRNLLALIQSPTEVAIKVREAVEVLRKAWAQNPEALAMLPVA</sequence>
<organism evidence="9 10">
    <name type="scientific">Stentor coeruleus</name>
    <dbReference type="NCBI Taxonomy" id="5963"/>
    <lineage>
        <taxon>Eukaryota</taxon>
        <taxon>Sar</taxon>
        <taxon>Alveolata</taxon>
        <taxon>Ciliophora</taxon>
        <taxon>Postciliodesmatophora</taxon>
        <taxon>Heterotrichea</taxon>
        <taxon>Heterotrichida</taxon>
        <taxon>Stentoridae</taxon>
        <taxon>Stentor</taxon>
    </lineage>
</organism>
<keyword evidence="5 6" id="KW-0694">RNA-binding</keyword>
<dbReference type="OrthoDB" id="19742at2759"/>
<keyword evidence="4" id="KW-0677">Repeat</keyword>
<proteinExistence type="inferred from homology"/>
<reference evidence="9 10" key="1">
    <citation type="submission" date="2016-11" db="EMBL/GenBank/DDBJ databases">
        <title>The macronuclear genome of Stentor coeruleus: a giant cell with tiny introns.</title>
        <authorList>
            <person name="Slabodnick M."/>
            <person name="Ruby J.G."/>
            <person name="Reiff S.B."/>
            <person name="Swart E.C."/>
            <person name="Gosai S."/>
            <person name="Prabakaran S."/>
            <person name="Witkowska E."/>
            <person name="Larue G.E."/>
            <person name="Fisher S."/>
            <person name="Freeman R.M."/>
            <person name="Gunawardena J."/>
            <person name="Chu W."/>
            <person name="Stover N.A."/>
            <person name="Gregory B.D."/>
            <person name="Nowacki M."/>
            <person name="Derisi J."/>
            <person name="Roy S.W."/>
            <person name="Marshall W.F."/>
            <person name="Sood P."/>
        </authorList>
    </citation>
    <scope>NUCLEOTIDE SEQUENCE [LARGE SCALE GENOMIC DNA]</scope>
    <source>
        <strain evidence="9">WM001</strain>
    </source>
</reference>
<dbReference type="AlphaFoldDB" id="A0A1R2ANR4"/>
<feature type="domain" description="PABC" evidence="8">
    <location>
        <begin position="439"/>
        <end position="517"/>
    </location>
</feature>
<evidence type="ECO:0000256" key="4">
    <source>
        <dbReference type="ARBA" id="ARBA00022737"/>
    </source>
</evidence>
<keyword evidence="3" id="KW-0963">Cytoplasm</keyword>
<evidence type="ECO:0000256" key="3">
    <source>
        <dbReference type="ARBA" id="ARBA00022490"/>
    </source>
</evidence>
<evidence type="ECO:0000259" key="8">
    <source>
        <dbReference type="PROSITE" id="PS51309"/>
    </source>
</evidence>
<evidence type="ECO:0000256" key="1">
    <source>
        <dbReference type="ARBA" id="ARBA00004496"/>
    </source>
</evidence>
<dbReference type="InterPro" id="IPR002004">
    <property type="entry name" value="PABP_HYD_C"/>
</dbReference>
<evidence type="ECO:0008006" key="11">
    <source>
        <dbReference type="Google" id="ProtNLM"/>
    </source>
</evidence>
<dbReference type="PANTHER" id="PTHR24012">
    <property type="entry name" value="RNA BINDING PROTEIN"/>
    <property type="match status" value="1"/>
</dbReference>
<dbReference type="SUPFAM" id="SSF63570">
    <property type="entry name" value="PABC (PABP) domain"/>
    <property type="match status" value="1"/>
</dbReference>
<dbReference type="InterPro" id="IPR035979">
    <property type="entry name" value="RBD_domain_sf"/>
</dbReference>
<dbReference type="SMART" id="SM00360">
    <property type="entry name" value="RRM"/>
    <property type="match status" value="4"/>
</dbReference>
<comment type="subcellular location">
    <subcellularLocation>
        <location evidence="1">Cytoplasm</location>
    </subcellularLocation>
</comment>
<evidence type="ECO:0000313" key="9">
    <source>
        <dbReference type="EMBL" id="OMJ66154.1"/>
    </source>
</evidence>
<dbReference type="PROSITE" id="PS51309">
    <property type="entry name" value="PABC"/>
    <property type="match status" value="1"/>
</dbReference>
<evidence type="ECO:0000256" key="5">
    <source>
        <dbReference type="ARBA" id="ARBA00022884"/>
    </source>
</evidence>
<dbReference type="CDD" id="cd00590">
    <property type="entry name" value="RRM_SF"/>
    <property type="match status" value="3"/>
</dbReference>
<evidence type="ECO:0000313" key="10">
    <source>
        <dbReference type="Proteomes" id="UP000187209"/>
    </source>
</evidence>
<dbReference type="Pfam" id="PF00658">
    <property type="entry name" value="MLLE"/>
    <property type="match status" value="1"/>
</dbReference>
<dbReference type="InterPro" id="IPR003954">
    <property type="entry name" value="RRM_euk-type"/>
</dbReference>
<dbReference type="SMART" id="SM00361">
    <property type="entry name" value="RRM_1"/>
    <property type="match status" value="3"/>
</dbReference>
<keyword evidence="10" id="KW-1185">Reference proteome</keyword>
<dbReference type="GO" id="GO:0005737">
    <property type="term" value="C:cytoplasm"/>
    <property type="evidence" value="ECO:0007669"/>
    <property type="project" value="UniProtKB-SubCell"/>
</dbReference>
<evidence type="ECO:0000256" key="2">
    <source>
        <dbReference type="ARBA" id="ARBA00008557"/>
    </source>
</evidence>
<dbReference type="Gene3D" id="1.10.1900.10">
    <property type="entry name" value="c-terminal domain of poly(a) binding protein"/>
    <property type="match status" value="1"/>
</dbReference>
<dbReference type="Pfam" id="PF00076">
    <property type="entry name" value="RRM_1"/>
    <property type="match status" value="4"/>
</dbReference>
<gene>
    <name evidence="9" type="ORF">SteCoe_37112</name>
</gene>
<dbReference type="InterPro" id="IPR000504">
    <property type="entry name" value="RRM_dom"/>
</dbReference>
<dbReference type="GO" id="GO:0003723">
    <property type="term" value="F:RNA binding"/>
    <property type="evidence" value="ECO:0007669"/>
    <property type="project" value="UniProtKB-UniRule"/>
</dbReference>
<evidence type="ECO:0000256" key="6">
    <source>
        <dbReference type="PROSITE-ProRule" id="PRU00176"/>
    </source>
</evidence>
<feature type="domain" description="RRM" evidence="7">
    <location>
        <begin position="95"/>
        <end position="171"/>
    </location>
</feature>
<evidence type="ECO:0000259" key="7">
    <source>
        <dbReference type="PROSITE" id="PS50102"/>
    </source>
</evidence>
<dbReference type="InterPro" id="IPR036053">
    <property type="entry name" value="PABP-dom"/>
</dbReference>
<protein>
    <recommendedName>
        <fullName evidence="11">Polyadenylate-binding protein</fullName>
    </recommendedName>
</protein>
<dbReference type="PROSITE" id="PS51257">
    <property type="entry name" value="PROKAR_LIPOPROTEIN"/>
    <property type="match status" value="1"/>
</dbReference>
<dbReference type="EMBL" id="MPUH01001804">
    <property type="protein sequence ID" value="OMJ66154.1"/>
    <property type="molecule type" value="Genomic_DNA"/>
</dbReference>